<evidence type="ECO:0000313" key="3">
    <source>
        <dbReference type="Proteomes" id="UP000277928"/>
    </source>
</evidence>
<protein>
    <submittedName>
        <fullName evidence="2">Uncharacterized protein</fullName>
    </submittedName>
</protein>
<gene>
    <name evidence="2" type="ORF">NLS_LOCUS10033</name>
</gene>
<sequence>MVASKEQPLLVRPLAKKRSAMSSRARTEDPNRSDSSDNECLEEKSILLEKVGPREEHNGGMEAEKYNSDSDS</sequence>
<proteinExistence type="predicted"/>
<dbReference type="EMBL" id="UYRX01002312">
    <property type="protein sequence ID" value="VDM93066.1"/>
    <property type="molecule type" value="Genomic_DNA"/>
</dbReference>
<accession>A0A3P7K2V5</accession>
<dbReference type="AlphaFoldDB" id="A0A3P7K2V5"/>
<evidence type="ECO:0000256" key="1">
    <source>
        <dbReference type="SAM" id="MobiDB-lite"/>
    </source>
</evidence>
<organism evidence="2 3">
    <name type="scientific">Litomosoides sigmodontis</name>
    <name type="common">Filarial nematode worm</name>
    <dbReference type="NCBI Taxonomy" id="42156"/>
    <lineage>
        <taxon>Eukaryota</taxon>
        <taxon>Metazoa</taxon>
        <taxon>Ecdysozoa</taxon>
        <taxon>Nematoda</taxon>
        <taxon>Chromadorea</taxon>
        <taxon>Rhabditida</taxon>
        <taxon>Spirurina</taxon>
        <taxon>Spiruromorpha</taxon>
        <taxon>Filarioidea</taxon>
        <taxon>Onchocercidae</taxon>
        <taxon>Litomosoides</taxon>
    </lineage>
</organism>
<feature type="region of interest" description="Disordered" evidence="1">
    <location>
        <begin position="1"/>
        <end position="72"/>
    </location>
</feature>
<dbReference type="Proteomes" id="UP000277928">
    <property type="component" value="Unassembled WGS sequence"/>
</dbReference>
<reference evidence="2 3" key="1">
    <citation type="submission" date="2018-08" db="EMBL/GenBank/DDBJ databases">
        <authorList>
            <person name="Laetsch R D."/>
            <person name="Stevens L."/>
            <person name="Kumar S."/>
            <person name="Blaxter L. M."/>
        </authorList>
    </citation>
    <scope>NUCLEOTIDE SEQUENCE [LARGE SCALE GENOMIC DNA]</scope>
</reference>
<name>A0A3P7K2V5_LITSI</name>
<keyword evidence="3" id="KW-1185">Reference proteome</keyword>
<evidence type="ECO:0000313" key="2">
    <source>
        <dbReference type="EMBL" id="VDM93066.1"/>
    </source>
</evidence>
<feature type="compositionally biased region" description="Basic and acidic residues" evidence="1">
    <location>
        <begin position="25"/>
        <end position="72"/>
    </location>
</feature>